<dbReference type="HOGENOM" id="CLU_068890_0_0_9"/>
<dbReference type="SUPFAM" id="SSF52218">
    <property type="entry name" value="Flavoproteins"/>
    <property type="match status" value="1"/>
</dbReference>
<keyword evidence="3" id="KW-1185">Reference proteome</keyword>
<protein>
    <recommendedName>
        <fullName evidence="1">Flavodoxin-like domain-containing protein</fullName>
    </recommendedName>
</protein>
<dbReference type="AlphaFoldDB" id="R2SQR6"/>
<evidence type="ECO:0000313" key="2">
    <source>
        <dbReference type="EMBL" id="EOH97605.1"/>
    </source>
</evidence>
<dbReference type="GO" id="GO:0010181">
    <property type="term" value="F:FMN binding"/>
    <property type="evidence" value="ECO:0007669"/>
    <property type="project" value="InterPro"/>
</dbReference>
<gene>
    <name evidence="2" type="ORF">UAU_00273</name>
</gene>
<proteinExistence type="predicted"/>
<comment type="caution">
    <text evidence="2">The sequence shown here is derived from an EMBL/GenBank/DDBJ whole genome shotgun (WGS) entry which is preliminary data.</text>
</comment>
<sequence>MKAVIYFSRRGENFVNGKMEELAVGNTEVAAMKLAAALGADLIKLEPVVPYPNSYQEATKQAELERQQRAYVAYTADKIALTDYETIFLGYPNWWGGLPQLVVSFLQENDWQNKTIYPFCTHEGSGMGSSIEELKQLCPTATVKNGLPIRGSQVARSDTAIKNWLTTIEE</sequence>
<dbReference type="eggNOG" id="COG0716">
    <property type="taxonomic scope" value="Bacteria"/>
</dbReference>
<dbReference type="Pfam" id="PF12682">
    <property type="entry name" value="Flavodoxin_4"/>
    <property type="match status" value="1"/>
</dbReference>
<reference evidence="2 3" key="1">
    <citation type="submission" date="2013-02" db="EMBL/GenBank/DDBJ databases">
        <title>The Genome Sequence of Enterococcus pallens BAA-351.</title>
        <authorList>
            <consortium name="The Broad Institute Genome Sequencing Platform"/>
            <consortium name="The Broad Institute Genome Sequencing Center for Infectious Disease"/>
            <person name="Earl A.M."/>
            <person name="Gilmore M.S."/>
            <person name="Lebreton F."/>
            <person name="Walker B."/>
            <person name="Young S.K."/>
            <person name="Zeng Q."/>
            <person name="Gargeya S."/>
            <person name="Fitzgerald M."/>
            <person name="Haas B."/>
            <person name="Abouelleil A."/>
            <person name="Alvarado L."/>
            <person name="Arachchi H.M."/>
            <person name="Berlin A.M."/>
            <person name="Chapman S.B."/>
            <person name="Dewar J."/>
            <person name="Goldberg J."/>
            <person name="Griggs A."/>
            <person name="Gujja S."/>
            <person name="Hansen M."/>
            <person name="Howarth C."/>
            <person name="Imamovic A."/>
            <person name="Larimer J."/>
            <person name="McCowan C."/>
            <person name="Murphy C."/>
            <person name="Neiman D."/>
            <person name="Pearson M."/>
            <person name="Priest M."/>
            <person name="Roberts A."/>
            <person name="Saif S."/>
            <person name="Shea T."/>
            <person name="Sisk P."/>
            <person name="Sykes S."/>
            <person name="Wortman J."/>
            <person name="Nusbaum C."/>
            <person name="Birren B."/>
        </authorList>
    </citation>
    <scope>NUCLEOTIDE SEQUENCE [LARGE SCALE GENOMIC DNA]</scope>
    <source>
        <strain evidence="2 3">ATCC BAA-351</strain>
    </source>
</reference>
<accession>R2SQR6</accession>
<dbReference type="InterPro" id="IPR008254">
    <property type="entry name" value="Flavodoxin/NO_synth"/>
</dbReference>
<dbReference type="Gene3D" id="3.40.50.360">
    <property type="match status" value="1"/>
</dbReference>
<feature type="domain" description="Flavodoxin-like" evidence="1">
    <location>
        <begin position="23"/>
        <end position="167"/>
    </location>
</feature>
<evidence type="ECO:0000313" key="3">
    <source>
        <dbReference type="Proteomes" id="UP000013782"/>
    </source>
</evidence>
<dbReference type="Proteomes" id="UP000013782">
    <property type="component" value="Unassembled WGS sequence"/>
</dbReference>
<dbReference type="PANTHER" id="PTHR39201">
    <property type="entry name" value="EXPORTED PROTEIN-RELATED"/>
    <property type="match status" value="1"/>
</dbReference>
<evidence type="ECO:0000259" key="1">
    <source>
        <dbReference type="Pfam" id="PF12682"/>
    </source>
</evidence>
<name>R2SQR6_9ENTE</name>
<dbReference type="STRING" id="160454.RV10_GL004796"/>
<dbReference type="OrthoDB" id="9806505at2"/>
<dbReference type="GO" id="GO:0016651">
    <property type="term" value="F:oxidoreductase activity, acting on NAD(P)H"/>
    <property type="evidence" value="ECO:0007669"/>
    <property type="project" value="UniProtKB-ARBA"/>
</dbReference>
<dbReference type="InterPro" id="IPR029039">
    <property type="entry name" value="Flavoprotein-like_sf"/>
</dbReference>
<dbReference type="RefSeq" id="WP_010755338.1">
    <property type="nucleotide sequence ID" value="NZ_ASWD01000002.1"/>
</dbReference>
<organism evidence="2 3">
    <name type="scientific">Enterococcus pallens ATCC BAA-351</name>
    <dbReference type="NCBI Taxonomy" id="1158607"/>
    <lineage>
        <taxon>Bacteria</taxon>
        <taxon>Bacillati</taxon>
        <taxon>Bacillota</taxon>
        <taxon>Bacilli</taxon>
        <taxon>Lactobacillales</taxon>
        <taxon>Enterococcaceae</taxon>
        <taxon>Enterococcus</taxon>
    </lineage>
</organism>
<dbReference type="PATRIC" id="fig|1158607.3.peg.274"/>
<dbReference type="PANTHER" id="PTHR39201:SF1">
    <property type="entry name" value="FLAVODOXIN-LIKE DOMAIN-CONTAINING PROTEIN"/>
    <property type="match status" value="1"/>
</dbReference>
<dbReference type="EMBL" id="AJAQ01000001">
    <property type="protein sequence ID" value="EOH97605.1"/>
    <property type="molecule type" value="Genomic_DNA"/>
</dbReference>